<evidence type="ECO:0000256" key="4">
    <source>
        <dbReference type="ARBA" id="ARBA00023136"/>
    </source>
</evidence>
<evidence type="ECO:0000256" key="1">
    <source>
        <dbReference type="ARBA" id="ARBA00004141"/>
    </source>
</evidence>
<feature type="transmembrane region" description="Helical" evidence="5">
    <location>
        <begin position="175"/>
        <end position="194"/>
    </location>
</feature>
<keyword evidence="9" id="KW-1185">Reference proteome</keyword>
<dbReference type="EMBL" id="CP159925">
    <property type="protein sequence ID" value="XCO73429.1"/>
    <property type="molecule type" value="Genomic_DNA"/>
</dbReference>
<name>A0AAU8MLZ1_9GAMM</name>
<feature type="transmembrane region" description="Helical" evidence="5">
    <location>
        <begin position="151"/>
        <end position="169"/>
    </location>
</feature>
<sequence>MIAYRSGLRPQGWPLFWLLAALVLLMSATLLAAHADPVAGVRAVIRATARSSFALFLSVFVASSLTTLVPNGLTRALLRERRYLGLAFAFSHLVHAIAIVRLGQLDPSFWPGRSALTNLPGGLGYAFIVLLSATSFHALAQRMGAQAWKRLHTAGVWVIALIFALSYFKRIPTDPLYALPFALMCAAVAVRAVGKWAQSEKRRWARQRRAPSPVSPNLEPQA</sequence>
<evidence type="ECO:0000313" key="8">
    <source>
        <dbReference type="EMBL" id="XCO73429.1"/>
    </source>
</evidence>
<evidence type="ECO:0000256" key="3">
    <source>
        <dbReference type="ARBA" id="ARBA00022989"/>
    </source>
</evidence>
<keyword evidence="4 5" id="KW-0472">Membrane</keyword>
<dbReference type="RefSeq" id="WP_336131392.1">
    <property type="nucleotide sequence ID" value="NZ_CP159925.1"/>
</dbReference>
<evidence type="ECO:0000256" key="2">
    <source>
        <dbReference type="ARBA" id="ARBA00022692"/>
    </source>
</evidence>
<feature type="transmembrane region" description="Helical" evidence="5">
    <location>
        <begin position="83"/>
        <end position="102"/>
    </location>
</feature>
<dbReference type="GO" id="GO:0016020">
    <property type="term" value="C:membrane"/>
    <property type="evidence" value="ECO:0007669"/>
    <property type="project" value="UniProtKB-SubCell"/>
</dbReference>
<feature type="domain" description="Ferric oxidoreductase" evidence="6">
    <location>
        <begin position="52"/>
        <end position="162"/>
    </location>
</feature>
<evidence type="ECO:0000313" key="9">
    <source>
        <dbReference type="Proteomes" id="UP001387215"/>
    </source>
</evidence>
<protein>
    <submittedName>
        <fullName evidence="8">Ferric reductase-like transmembrane domain-containing protein</fullName>
    </submittedName>
</protein>
<gene>
    <name evidence="8" type="ORF">ABU614_13590</name>
    <name evidence="7" type="ORF">V2J18_07000</name>
</gene>
<evidence type="ECO:0000313" key="7">
    <source>
        <dbReference type="EMBL" id="MEI2454424.1"/>
    </source>
</evidence>
<keyword evidence="2 5" id="KW-0812">Transmembrane</keyword>
<keyword evidence="3 5" id="KW-1133">Transmembrane helix</keyword>
<dbReference type="AlphaFoldDB" id="A0AAU8MLZ1"/>
<reference evidence="8" key="2">
    <citation type="submission" date="2024-06" db="EMBL/GenBank/DDBJ databases">
        <authorList>
            <person name="Li S."/>
        </authorList>
    </citation>
    <scope>NUCLEOTIDE SEQUENCE</scope>
    <source>
        <strain evidence="8">SR10</strain>
    </source>
</reference>
<evidence type="ECO:0000256" key="5">
    <source>
        <dbReference type="SAM" id="Phobius"/>
    </source>
</evidence>
<feature type="transmembrane region" description="Helical" evidence="5">
    <location>
        <begin position="122"/>
        <end position="139"/>
    </location>
</feature>
<proteinExistence type="predicted"/>
<reference evidence="7 9" key="1">
    <citation type="submission" date="2024-02" db="EMBL/GenBank/DDBJ databases">
        <title>Lysobacter Genome Sequencing and Mining.</title>
        <authorList>
            <person name="Bierman J."/>
            <person name="Walker M.C."/>
        </authorList>
    </citation>
    <scope>NUCLEOTIDE SEQUENCE [LARGE SCALE GENOMIC DNA]</scope>
    <source>
        <strain evidence="7 9">PB6250</strain>
    </source>
</reference>
<dbReference type="Proteomes" id="UP001387215">
    <property type="component" value="Unassembled WGS sequence"/>
</dbReference>
<dbReference type="InterPro" id="IPR013130">
    <property type="entry name" value="Fe3_Rdtase_TM_dom"/>
</dbReference>
<comment type="subcellular location">
    <subcellularLocation>
        <location evidence="1">Membrane</location>
        <topology evidence="1">Multi-pass membrane protein</topology>
    </subcellularLocation>
</comment>
<accession>A0AAU8MLZ1</accession>
<evidence type="ECO:0000259" key="6">
    <source>
        <dbReference type="Pfam" id="PF01794"/>
    </source>
</evidence>
<dbReference type="EMBL" id="JBANDL010000002">
    <property type="protein sequence ID" value="MEI2454424.1"/>
    <property type="molecule type" value="Genomic_DNA"/>
</dbReference>
<feature type="transmembrane region" description="Helical" evidence="5">
    <location>
        <begin position="53"/>
        <end position="71"/>
    </location>
</feature>
<dbReference type="Pfam" id="PF01794">
    <property type="entry name" value="Ferric_reduct"/>
    <property type="match status" value="1"/>
</dbReference>
<organism evidence="8">
    <name type="scientific">Lysobacter firmicutimachus</name>
    <dbReference type="NCBI Taxonomy" id="1792846"/>
    <lineage>
        <taxon>Bacteria</taxon>
        <taxon>Pseudomonadati</taxon>
        <taxon>Pseudomonadota</taxon>
        <taxon>Gammaproteobacteria</taxon>
        <taxon>Lysobacterales</taxon>
        <taxon>Lysobacteraceae</taxon>
        <taxon>Lysobacter</taxon>
    </lineage>
</organism>